<evidence type="ECO:0000256" key="1">
    <source>
        <dbReference type="SAM" id="SignalP"/>
    </source>
</evidence>
<dbReference type="EMBL" id="JACEIK010010385">
    <property type="protein sequence ID" value="MCE3215160.1"/>
    <property type="molecule type" value="Genomic_DNA"/>
</dbReference>
<evidence type="ECO:0000313" key="3">
    <source>
        <dbReference type="Proteomes" id="UP000823775"/>
    </source>
</evidence>
<sequence>MSPHHGLSLVTISRYILSLLQCQILLTPHNGRGNGSSWGTTIHPMAHGHWDPSCIFSEIVSHDSHYDSFQE</sequence>
<feature type="non-terminal residue" evidence="2">
    <location>
        <position position="71"/>
    </location>
</feature>
<proteinExistence type="predicted"/>
<keyword evidence="1" id="KW-0732">Signal</keyword>
<dbReference type="Proteomes" id="UP000823775">
    <property type="component" value="Unassembled WGS sequence"/>
</dbReference>
<protein>
    <submittedName>
        <fullName evidence="2">Uncharacterized protein</fullName>
    </submittedName>
</protein>
<feature type="chain" id="PRO_5046387453" evidence="1">
    <location>
        <begin position="23"/>
        <end position="71"/>
    </location>
</feature>
<reference evidence="2 3" key="1">
    <citation type="journal article" date="2021" name="BMC Genomics">
        <title>Datura genome reveals duplications of psychoactive alkaloid biosynthetic genes and high mutation rate following tissue culture.</title>
        <authorList>
            <person name="Rajewski A."/>
            <person name="Carter-House D."/>
            <person name="Stajich J."/>
            <person name="Litt A."/>
        </authorList>
    </citation>
    <scope>NUCLEOTIDE SEQUENCE [LARGE SCALE GENOMIC DNA]</scope>
    <source>
        <strain evidence="2">AR-01</strain>
    </source>
</reference>
<keyword evidence="3" id="KW-1185">Reference proteome</keyword>
<evidence type="ECO:0000313" key="2">
    <source>
        <dbReference type="EMBL" id="MCE3215160.1"/>
    </source>
</evidence>
<feature type="signal peptide" evidence="1">
    <location>
        <begin position="1"/>
        <end position="22"/>
    </location>
</feature>
<comment type="caution">
    <text evidence="2">The sequence shown here is derived from an EMBL/GenBank/DDBJ whole genome shotgun (WGS) entry which is preliminary data.</text>
</comment>
<gene>
    <name evidence="2" type="ORF">HAX54_001062</name>
</gene>
<organism evidence="2 3">
    <name type="scientific">Datura stramonium</name>
    <name type="common">Jimsonweed</name>
    <name type="synonym">Common thornapple</name>
    <dbReference type="NCBI Taxonomy" id="4076"/>
    <lineage>
        <taxon>Eukaryota</taxon>
        <taxon>Viridiplantae</taxon>
        <taxon>Streptophyta</taxon>
        <taxon>Embryophyta</taxon>
        <taxon>Tracheophyta</taxon>
        <taxon>Spermatophyta</taxon>
        <taxon>Magnoliopsida</taxon>
        <taxon>eudicotyledons</taxon>
        <taxon>Gunneridae</taxon>
        <taxon>Pentapetalae</taxon>
        <taxon>asterids</taxon>
        <taxon>lamiids</taxon>
        <taxon>Solanales</taxon>
        <taxon>Solanaceae</taxon>
        <taxon>Solanoideae</taxon>
        <taxon>Datureae</taxon>
        <taxon>Datura</taxon>
    </lineage>
</organism>
<name>A0ABS8WT52_DATST</name>
<accession>A0ABS8WT52</accession>